<reference evidence="1 2" key="1">
    <citation type="submission" date="2024-01" db="EMBL/GenBank/DDBJ databases">
        <authorList>
            <consortium name="Genoscope - CEA"/>
            <person name="William W."/>
        </authorList>
    </citation>
    <scope>NUCLEOTIDE SEQUENCE [LARGE SCALE GENOMIC DNA]</scope>
    <source>
        <strain evidence="1 2">29B2s-10</strain>
    </source>
</reference>
<accession>A0ABP0EHP8</accession>
<proteinExistence type="predicted"/>
<dbReference type="Proteomes" id="UP001497600">
    <property type="component" value="Chromosome G"/>
</dbReference>
<evidence type="ECO:0000313" key="2">
    <source>
        <dbReference type="Proteomes" id="UP001497600"/>
    </source>
</evidence>
<gene>
    <name evidence="1" type="ORF">CAAN4_G10154</name>
</gene>
<protein>
    <submittedName>
        <fullName evidence="1">Uncharacterized protein</fullName>
    </submittedName>
</protein>
<sequence length="171" mass="19624">MSIFSISWNEVTTSGSIPLSQLPIFLEKLESNLIQSTNLKDHPISNDPFISQKLSLLMNQIQDDGKISCRDENIFLSQEQVIQLINTILIDLKFIDLESQNAYGSFNNDHEYYCDDINTITNKKEQFEVFDEDLDIYSDSELDSVMDIISSSFMKKISVPFNSISETPFMK</sequence>
<name>A0ABP0EHP8_9ASCO</name>
<keyword evidence="2" id="KW-1185">Reference proteome</keyword>
<evidence type="ECO:0000313" key="1">
    <source>
        <dbReference type="EMBL" id="CAK7917774.1"/>
    </source>
</evidence>
<organism evidence="1 2">
    <name type="scientific">[Candida] anglica</name>
    <dbReference type="NCBI Taxonomy" id="148631"/>
    <lineage>
        <taxon>Eukaryota</taxon>
        <taxon>Fungi</taxon>
        <taxon>Dikarya</taxon>
        <taxon>Ascomycota</taxon>
        <taxon>Saccharomycotina</taxon>
        <taxon>Pichiomycetes</taxon>
        <taxon>Debaryomycetaceae</taxon>
        <taxon>Kurtzmaniella</taxon>
    </lineage>
</organism>
<dbReference type="EMBL" id="OZ004259">
    <property type="protein sequence ID" value="CAK7917774.1"/>
    <property type="molecule type" value="Genomic_DNA"/>
</dbReference>